<proteinExistence type="predicted"/>
<reference evidence="1" key="1">
    <citation type="submission" date="2018-02" db="EMBL/GenBank/DDBJ databases">
        <title>The genomes of Aspergillus section Nigri reveals drivers in fungal speciation.</title>
        <authorList>
            <consortium name="DOE Joint Genome Institute"/>
            <person name="Vesth T.C."/>
            <person name="Nybo J."/>
            <person name="Theobald S."/>
            <person name="Brandl J."/>
            <person name="Frisvad J.C."/>
            <person name="Nielsen K.F."/>
            <person name="Lyhne E.K."/>
            <person name="Kogle M.E."/>
            <person name="Kuo A."/>
            <person name="Riley R."/>
            <person name="Clum A."/>
            <person name="Nolan M."/>
            <person name="Lipzen A."/>
            <person name="Salamov A."/>
            <person name="Henrissat B."/>
            <person name="Wiebenga A."/>
            <person name="De vries R.P."/>
            <person name="Grigoriev I.V."/>
            <person name="Mortensen U.H."/>
            <person name="Andersen M.R."/>
            <person name="Baker S.E."/>
        </authorList>
    </citation>
    <scope>NUCLEOTIDE SEQUENCE</scope>
    <source>
        <strain evidence="1">CBS 621.78</strain>
    </source>
</reference>
<protein>
    <submittedName>
        <fullName evidence="1">Uncharacterized protein</fullName>
    </submittedName>
</protein>
<gene>
    <name evidence="1" type="ORF">BO95DRAFT_42465</name>
</gene>
<evidence type="ECO:0000313" key="2">
    <source>
        <dbReference type="Proteomes" id="UP000249057"/>
    </source>
</evidence>
<name>A0ACD1GH48_9EURO</name>
<dbReference type="Proteomes" id="UP000249057">
    <property type="component" value="Unassembled WGS sequence"/>
</dbReference>
<evidence type="ECO:0000313" key="1">
    <source>
        <dbReference type="EMBL" id="RAH48583.1"/>
    </source>
</evidence>
<sequence length="134" mass="14965">MTFLRPLTPPHFTCYPLLLSQLAFESFLLSGLSDLQTAAARSLTWSCRPSSTTFFSPCLHLATGDVSGLWRSECICPPAQVYPRAIGYFLSSSLKCNHIIWTANFFFRFSGACYFKNAVLYGAFKPLYSTSFCA</sequence>
<dbReference type="EMBL" id="KZ825322">
    <property type="protein sequence ID" value="RAH48583.1"/>
    <property type="molecule type" value="Genomic_DNA"/>
</dbReference>
<keyword evidence="2" id="KW-1185">Reference proteome</keyword>
<organism evidence="1 2">
    <name type="scientific">Aspergillus brunneoviolaceus CBS 621.78</name>
    <dbReference type="NCBI Taxonomy" id="1450534"/>
    <lineage>
        <taxon>Eukaryota</taxon>
        <taxon>Fungi</taxon>
        <taxon>Dikarya</taxon>
        <taxon>Ascomycota</taxon>
        <taxon>Pezizomycotina</taxon>
        <taxon>Eurotiomycetes</taxon>
        <taxon>Eurotiomycetidae</taxon>
        <taxon>Eurotiales</taxon>
        <taxon>Aspergillaceae</taxon>
        <taxon>Aspergillus</taxon>
        <taxon>Aspergillus subgen. Circumdati</taxon>
    </lineage>
</organism>
<accession>A0ACD1GH48</accession>